<reference evidence="1" key="1">
    <citation type="submission" date="2012-05" db="EMBL/GenBank/DDBJ databases">
        <authorList>
            <person name="Krishnakumar V."/>
            <person name="Cheung F."/>
            <person name="Xiao Y."/>
            <person name="Chan A."/>
            <person name="Moskal W.A."/>
            <person name="Town C.D."/>
        </authorList>
    </citation>
    <scope>NUCLEOTIDE SEQUENCE</scope>
</reference>
<dbReference type="EMBL" id="BT146974">
    <property type="protein sequence ID" value="AFK46768.1"/>
    <property type="molecule type" value="mRNA"/>
</dbReference>
<protein>
    <submittedName>
        <fullName evidence="1">Uncharacterized protein</fullName>
    </submittedName>
</protein>
<dbReference type="AlphaFoldDB" id="I3T2M6"/>
<organism evidence="1">
    <name type="scientific">Lotus japonicus</name>
    <name type="common">Lotus corniculatus var. japonicus</name>
    <dbReference type="NCBI Taxonomy" id="34305"/>
    <lineage>
        <taxon>Eukaryota</taxon>
        <taxon>Viridiplantae</taxon>
        <taxon>Streptophyta</taxon>
        <taxon>Embryophyta</taxon>
        <taxon>Tracheophyta</taxon>
        <taxon>Spermatophyta</taxon>
        <taxon>Magnoliopsida</taxon>
        <taxon>eudicotyledons</taxon>
        <taxon>Gunneridae</taxon>
        <taxon>Pentapetalae</taxon>
        <taxon>rosids</taxon>
        <taxon>fabids</taxon>
        <taxon>Fabales</taxon>
        <taxon>Fabaceae</taxon>
        <taxon>Papilionoideae</taxon>
        <taxon>50 kb inversion clade</taxon>
        <taxon>NPAAA clade</taxon>
        <taxon>Hologalegina</taxon>
        <taxon>robinioid clade</taxon>
        <taxon>Loteae</taxon>
        <taxon>Lotus</taxon>
    </lineage>
</organism>
<sequence length="62" mass="7076">MLVNVPRSQRCQKQLAAVVIDALVGRHHQNSTCCILLECFLITRMCGEGIYKLFKKNQATRK</sequence>
<accession>I3T2M6</accession>
<name>I3T2M6_LOTJA</name>
<evidence type="ECO:0000313" key="1">
    <source>
        <dbReference type="EMBL" id="AFK46768.1"/>
    </source>
</evidence>
<proteinExistence type="evidence at transcript level"/>